<evidence type="ECO:0000313" key="3">
    <source>
        <dbReference type="Proteomes" id="UP001054252"/>
    </source>
</evidence>
<proteinExistence type="predicted"/>
<dbReference type="CDD" id="cd23659">
    <property type="entry name" value="USP_At3g01520-like"/>
    <property type="match status" value="1"/>
</dbReference>
<gene>
    <name evidence="2" type="ORF">SLEP1_g8514</name>
</gene>
<feature type="domain" description="UspA" evidence="1">
    <location>
        <begin position="71"/>
        <end position="214"/>
    </location>
</feature>
<dbReference type="Proteomes" id="UP001054252">
    <property type="component" value="Unassembled WGS sequence"/>
</dbReference>
<dbReference type="Pfam" id="PF00582">
    <property type="entry name" value="Usp"/>
    <property type="match status" value="1"/>
</dbReference>
<keyword evidence="3" id="KW-1185">Reference proteome</keyword>
<sequence length="237" mass="26311">MARSYSWLHRLTIRWSGSRARIRLPSLRHRTGVFDGVENDQEVEFLRKAAVEEELVSSEAGGGGGGGGGNRVMLVVDSSVEAKWALEWAISHAVRVEDTIVLLHVGKPKKSVSNGKQSARVKDLLQSMKNKCQNRNPGVRVEVVMVEGKEKGPVIVEAAKRHKASLLVLGQRTSWMIWQLLKRLAWRGGHGGDCSSSEVDYCIQNASCMTIAVRKMSNDLGGYLITTRHHKNFWLLA</sequence>
<reference evidence="2 3" key="1">
    <citation type="journal article" date="2021" name="Commun. Biol.">
        <title>The genome of Shorea leprosula (Dipterocarpaceae) highlights the ecological relevance of drought in aseasonal tropical rainforests.</title>
        <authorList>
            <person name="Ng K.K.S."/>
            <person name="Kobayashi M.J."/>
            <person name="Fawcett J.A."/>
            <person name="Hatakeyama M."/>
            <person name="Paape T."/>
            <person name="Ng C.H."/>
            <person name="Ang C.C."/>
            <person name="Tnah L.H."/>
            <person name="Lee C.T."/>
            <person name="Nishiyama T."/>
            <person name="Sese J."/>
            <person name="O'Brien M.J."/>
            <person name="Copetti D."/>
            <person name="Mohd Noor M.I."/>
            <person name="Ong R.C."/>
            <person name="Putra M."/>
            <person name="Sireger I.Z."/>
            <person name="Indrioko S."/>
            <person name="Kosugi Y."/>
            <person name="Izuno A."/>
            <person name="Isagi Y."/>
            <person name="Lee S.L."/>
            <person name="Shimizu K.K."/>
        </authorList>
    </citation>
    <scope>NUCLEOTIDE SEQUENCE [LARGE SCALE GENOMIC DNA]</scope>
    <source>
        <strain evidence="2">214</strain>
    </source>
</reference>
<accession>A0AAV5IBR6</accession>
<name>A0AAV5IBR6_9ROSI</name>
<dbReference type="Gene3D" id="3.40.50.620">
    <property type="entry name" value="HUPs"/>
    <property type="match status" value="1"/>
</dbReference>
<dbReference type="PANTHER" id="PTHR47000">
    <property type="entry name" value="ADENINE NUCLEOTIDE ALPHA HYDROLASES-LIKE SUPERFAMILY PROTEIN"/>
    <property type="match status" value="1"/>
</dbReference>
<protein>
    <recommendedName>
        <fullName evidence="1">UspA domain-containing protein</fullName>
    </recommendedName>
</protein>
<dbReference type="InterPro" id="IPR014729">
    <property type="entry name" value="Rossmann-like_a/b/a_fold"/>
</dbReference>
<organism evidence="2 3">
    <name type="scientific">Rubroshorea leprosula</name>
    <dbReference type="NCBI Taxonomy" id="152421"/>
    <lineage>
        <taxon>Eukaryota</taxon>
        <taxon>Viridiplantae</taxon>
        <taxon>Streptophyta</taxon>
        <taxon>Embryophyta</taxon>
        <taxon>Tracheophyta</taxon>
        <taxon>Spermatophyta</taxon>
        <taxon>Magnoliopsida</taxon>
        <taxon>eudicotyledons</taxon>
        <taxon>Gunneridae</taxon>
        <taxon>Pentapetalae</taxon>
        <taxon>rosids</taxon>
        <taxon>malvids</taxon>
        <taxon>Malvales</taxon>
        <taxon>Dipterocarpaceae</taxon>
        <taxon>Rubroshorea</taxon>
    </lineage>
</organism>
<dbReference type="InterPro" id="IPR006016">
    <property type="entry name" value="UspA"/>
</dbReference>
<evidence type="ECO:0000259" key="1">
    <source>
        <dbReference type="Pfam" id="PF00582"/>
    </source>
</evidence>
<dbReference type="PANTHER" id="PTHR47000:SF3">
    <property type="entry name" value="ADENINE NUCLEOTIDE ALPHA HYDROLASES-LIKE SUPERFAMILY PROTEIN"/>
    <property type="match status" value="1"/>
</dbReference>
<dbReference type="EMBL" id="BPVZ01000008">
    <property type="protein sequence ID" value="GKU95114.1"/>
    <property type="molecule type" value="Genomic_DNA"/>
</dbReference>
<dbReference type="SUPFAM" id="SSF52402">
    <property type="entry name" value="Adenine nucleotide alpha hydrolases-like"/>
    <property type="match status" value="1"/>
</dbReference>
<evidence type="ECO:0000313" key="2">
    <source>
        <dbReference type="EMBL" id="GKU95114.1"/>
    </source>
</evidence>
<comment type="caution">
    <text evidence="2">The sequence shown here is derived from an EMBL/GenBank/DDBJ whole genome shotgun (WGS) entry which is preliminary data.</text>
</comment>
<dbReference type="AlphaFoldDB" id="A0AAV5IBR6"/>